<evidence type="ECO:0000313" key="2">
    <source>
        <dbReference type="Proteomes" id="UP000694892"/>
    </source>
</evidence>
<evidence type="ECO:0000313" key="1">
    <source>
        <dbReference type="EMBL" id="OCT75573.1"/>
    </source>
</evidence>
<accession>A0A974HF34</accession>
<dbReference type="Proteomes" id="UP000694892">
    <property type="component" value="Chromosome 6L"/>
</dbReference>
<reference evidence="2" key="1">
    <citation type="journal article" date="2016" name="Nature">
        <title>Genome evolution in the allotetraploid frog Xenopus laevis.</title>
        <authorList>
            <person name="Session A.M."/>
            <person name="Uno Y."/>
            <person name="Kwon T."/>
            <person name="Chapman J.A."/>
            <person name="Toyoda A."/>
            <person name="Takahashi S."/>
            <person name="Fukui A."/>
            <person name="Hikosaka A."/>
            <person name="Suzuki A."/>
            <person name="Kondo M."/>
            <person name="van Heeringen S.J."/>
            <person name="Quigley I."/>
            <person name="Heinz S."/>
            <person name="Ogino H."/>
            <person name="Ochi H."/>
            <person name="Hellsten U."/>
            <person name="Lyons J.B."/>
            <person name="Simakov O."/>
            <person name="Putnam N."/>
            <person name="Stites J."/>
            <person name="Kuroki Y."/>
            <person name="Tanaka T."/>
            <person name="Michiue T."/>
            <person name="Watanabe M."/>
            <person name="Bogdanovic O."/>
            <person name="Lister R."/>
            <person name="Georgiou G."/>
            <person name="Paranjpe S.S."/>
            <person name="van Kruijsbergen I."/>
            <person name="Shu S."/>
            <person name="Carlson J."/>
            <person name="Kinoshita T."/>
            <person name="Ohta Y."/>
            <person name="Mawaribuchi S."/>
            <person name="Jenkins J."/>
            <person name="Grimwood J."/>
            <person name="Schmutz J."/>
            <person name="Mitros T."/>
            <person name="Mozaffari S.V."/>
            <person name="Suzuki Y."/>
            <person name="Haramoto Y."/>
            <person name="Yamamoto T.S."/>
            <person name="Takagi C."/>
            <person name="Heald R."/>
            <person name="Miller K."/>
            <person name="Haudenschild C."/>
            <person name="Kitzman J."/>
            <person name="Nakayama T."/>
            <person name="Izutsu Y."/>
            <person name="Robert J."/>
            <person name="Fortriede J."/>
            <person name="Burns K."/>
            <person name="Lotay V."/>
            <person name="Karimi K."/>
            <person name="Yasuoka Y."/>
            <person name="Dichmann D.S."/>
            <person name="Flajnik M.F."/>
            <person name="Houston D.W."/>
            <person name="Shendure J."/>
            <person name="DuPasquier L."/>
            <person name="Vize P.D."/>
            <person name="Zorn A.M."/>
            <person name="Ito M."/>
            <person name="Marcotte E.M."/>
            <person name="Wallingford J.B."/>
            <person name="Ito Y."/>
            <person name="Asashima M."/>
            <person name="Ueno N."/>
            <person name="Matsuda Y."/>
            <person name="Veenstra G.J."/>
            <person name="Fujiyama A."/>
            <person name="Harland R.M."/>
            <person name="Taira M."/>
            <person name="Rokhsar D.S."/>
        </authorList>
    </citation>
    <scope>NUCLEOTIDE SEQUENCE [LARGE SCALE GENOMIC DNA]</scope>
    <source>
        <strain evidence="2">J</strain>
    </source>
</reference>
<name>A0A974HF34_XENLA</name>
<gene>
    <name evidence="1" type="ORF">XELAEV_18030755mg</name>
</gene>
<proteinExistence type="predicted"/>
<organism evidence="1 2">
    <name type="scientific">Xenopus laevis</name>
    <name type="common">African clawed frog</name>
    <dbReference type="NCBI Taxonomy" id="8355"/>
    <lineage>
        <taxon>Eukaryota</taxon>
        <taxon>Metazoa</taxon>
        <taxon>Chordata</taxon>
        <taxon>Craniata</taxon>
        <taxon>Vertebrata</taxon>
        <taxon>Euteleostomi</taxon>
        <taxon>Amphibia</taxon>
        <taxon>Batrachia</taxon>
        <taxon>Anura</taxon>
        <taxon>Pipoidea</taxon>
        <taxon>Pipidae</taxon>
        <taxon>Xenopodinae</taxon>
        <taxon>Xenopus</taxon>
        <taxon>Xenopus</taxon>
    </lineage>
</organism>
<protein>
    <submittedName>
        <fullName evidence="1">Uncharacterized protein</fullName>
    </submittedName>
</protein>
<dbReference type="AlphaFoldDB" id="A0A974HF34"/>
<dbReference type="EMBL" id="CM004476">
    <property type="protein sequence ID" value="OCT75573.1"/>
    <property type="molecule type" value="Genomic_DNA"/>
</dbReference>
<sequence>MGYKPEACFRTVMKIASHSKVCTSCKSVAPKEFKLSTDEFYYVPISLIDKSVISHMDGKECLHTLL</sequence>